<dbReference type="OrthoDB" id="673361at2759"/>
<evidence type="ECO:0000313" key="3">
    <source>
        <dbReference type="Proteomes" id="UP000324897"/>
    </source>
</evidence>
<dbReference type="InterPro" id="IPR012871">
    <property type="entry name" value="DUF1668_ORYSA"/>
</dbReference>
<comment type="caution">
    <text evidence="2">The sequence shown here is derived from an EMBL/GenBank/DDBJ whole genome shotgun (WGS) entry which is preliminary data.</text>
</comment>
<evidence type="ECO:0000313" key="2">
    <source>
        <dbReference type="EMBL" id="TVU26589.1"/>
    </source>
</evidence>
<sequence length="439" mass="47144">MAAKRARTVDSPPPHSAKPGDDEAMKSAKPVYLVAPRTSTDKPSHSVFMVDTAAVTAVDDDGGLKPRPRRARAVAELPSGGGSSHAKSFVAAHSEQGSWILGAGGTGGTVIHDPSTGEKLRGPELTQPKREPVLLSLGGKVYAISRCPSVHDSEFDFEPWFESLSFRKGAPSIHRHDLPHWKALPSPPCFPCFLDPVEYRNPPRVSVSSYAAVAASSHILISLEDNNEAGTWAFHVVKKAWEKVCDEGLPFVGQAVPLGGSLFAACYTTNNTDTSAAIFRMSISGSSGKLTTSLLSILNCPPVASVGYPLPLFSPMGKGSFCSTWLGPSCRIRKASSRVKKGLKIVLTTFKIDNMEDVLAAACQTEIGEAKDLQVQVQVKQQEYKLHGASPSENSPMPVIAPLSMVGELAELFEGKRINKRVRDPAASNIFEAFVIWRT</sequence>
<dbReference type="AlphaFoldDB" id="A0A5J9URU1"/>
<dbReference type="Gramene" id="TVU26589">
    <property type="protein sequence ID" value="TVU26589"/>
    <property type="gene ID" value="EJB05_29143"/>
</dbReference>
<protein>
    <recommendedName>
        <fullName evidence="4">DUF1618 domain-containing protein</fullName>
    </recommendedName>
</protein>
<keyword evidence="3" id="KW-1185">Reference proteome</keyword>
<evidence type="ECO:0008006" key="4">
    <source>
        <dbReference type="Google" id="ProtNLM"/>
    </source>
</evidence>
<dbReference type="Proteomes" id="UP000324897">
    <property type="component" value="Chromosome 2"/>
</dbReference>
<evidence type="ECO:0000256" key="1">
    <source>
        <dbReference type="SAM" id="MobiDB-lite"/>
    </source>
</evidence>
<dbReference type="EMBL" id="RWGY01000013">
    <property type="protein sequence ID" value="TVU26589.1"/>
    <property type="molecule type" value="Genomic_DNA"/>
</dbReference>
<feature type="region of interest" description="Disordered" evidence="1">
    <location>
        <begin position="1"/>
        <end position="26"/>
    </location>
</feature>
<gene>
    <name evidence="2" type="ORF">EJB05_29143</name>
</gene>
<name>A0A5J9URU1_9POAL</name>
<dbReference type="Pfam" id="PF07893">
    <property type="entry name" value="DUF1668"/>
    <property type="match status" value="1"/>
</dbReference>
<reference evidence="2 3" key="1">
    <citation type="journal article" date="2019" name="Sci. Rep.">
        <title>A high-quality genome of Eragrostis curvula grass provides insights into Poaceae evolution and supports new strategies to enhance forage quality.</title>
        <authorList>
            <person name="Carballo J."/>
            <person name="Santos B.A.C.M."/>
            <person name="Zappacosta D."/>
            <person name="Garbus I."/>
            <person name="Selva J.P."/>
            <person name="Gallo C.A."/>
            <person name="Diaz A."/>
            <person name="Albertini E."/>
            <person name="Caccamo M."/>
            <person name="Echenique V."/>
        </authorList>
    </citation>
    <scope>NUCLEOTIDE SEQUENCE [LARGE SCALE GENOMIC DNA]</scope>
    <source>
        <strain evidence="3">cv. Victoria</strain>
        <tissue evidence="2">Leaf</tissue>
    </source>
</reference>
<feature type="non-terminal residue" evidence="2">
    <location>
        <position position="1"/>
    </location>
</feature>
<proteinExistence type="predicted"/>
<organism evidence="2 3">
    <name type="scientific">Eragrostis curvula</name>
    <name type="common">weeping love grass</name>
    <dbReference type="NCBI Taxonomy" id="38414"/>
    <lineage>
        <taxon>Eukaryota</taxon>
        <taxon>Viridiplantae</taxon>
        <taxon>Streptophyta</taxon>
        <taxon>Embryophyta</taxon>
        <taxon>Tracheophyta</taxon>
        <taxon>Spermatophyta</taxon>
        <taxon>Magnoliopsida</taxon>
        <taxon>Liliopsida</taxon>
        <taxon>Poales</taxon>
        <taxon>Poaceae</taxon>
        <taxon>PACMAD clade</taxon>
        <taxon>Chloridoideae</taxon>
        <taxon>Eragrostideae</taxon>
        <taxon>Eragrostidinae</taxon>
        <taxon>Eragrostis</taxon>
    </lineage>
</organism>
<accession>A0A5J9URU1</accession>